<evidence type="ECO:0000313" key="2">
    <source>
        <dbReference type="EMBL" id="RQP01312.1"/>
    </source>
</evidence>
<keyword evidence="3" id="KW-1185">Reference proteome</keyword>
<evidence type="ECO:0000256" key="1">
    <source>
        <dbReference type="SAM" id="MobiDB-lite"/>
    </source>
</evidence>
<sequence>MTEQEMRGVEPSCLLLHYRSANQLLGKHFSSFIPFSKDYGTESRNEKGIQRTQNSKKPKKEGRVLYVRRRWEEDHEESYLFVQMILFKHVNKKTLSPFFSGWRRRLVDLKWVSLTSCYWIGPLLSILLDWSVS</sequence>
<feature type="compositionally biased region" description="Basic and acidic residues" evidence="1">
    <location>
        <begin position="40"/>
        <end position="49"/>
    </location>
</feature>
<reference evidence="2 3" key="1">
    <citation type="journal article" date="2006" name="Science">
        <title>The genome of black cottonwood, Populus trichocarpa (Torr. &amp; Gray).</title>
        <authorList>
            <person name="Tuskan G.A."/>
            <person name="Difazio S."/>
            <person name="Jansson S."/>
            <person name="Bohlmann J."/>
            <person name="Grigoriev I."/>
            <person name="Hellsten U."/>
            <person name="Putnam N."/>
            <person name="Ralph S."/>
            <person name="Rombauts S."/>
            <person name="Salamov A."/>
            <person name="Schein J."/>
            <person name="Sterck L."/>
            <person name="Aerts A."/>
            <person name="Bhalerao R.R."/>
            <person name="Bhalerao R.P."/>
            <person name="Blaudez D."/>
            <person name="Boerjan W."/>
            <person name="Brun A."/>
            <person name="Brunner A."/>
            <person name="Busov V."/>
            <person name="Campbell M."/>
            <person name="Carlson J."/>
            <person name="Chalot M."/>
            <person name="Chapman J."/>
            <person name="Chen G.L."/>
            <person name="Cooper D."/>
            <person name="Coutinho P.M."/>
            <person name="Couturier J."/>
            <person name="Covert S."/>
            <person name="Cronk Q."/>
            <person name="Cunningham R."/>
            <person name="Davis J."/>
            <person name="Degroeve S."/>
            <person name="Dejardin A."/>
            <person name="Depamphilis C."/>
            <person name="Detter J."/>
            <person name="Dirks B."/>
            <person name="Dubchak I."/>
            <person name="Duplessis S."/>
            <person name="Ehlting J."/>
            <person name="Ellis B."/>
            <person name="Gendler K."/>
            <person name="Goodstein D."/>
            <person name="Gribskov M."/>
            <person name="Grimwood J."/>
            <person name="Groover A."/>
            <person name="Gunter L."/>
            <person name="Hamberger B."/>
            <person name="Heinze B."/>
            <person name="Helariutta Y."/>
            <person name="Henrissat B."/>
            <person name="Holligan D."/>
            <person name="Holt R."/>
            <person name="Huang W."/>
            <person name="Islam-Faridi N."/>
            <person name="Jones S."/>
            <person name="Jones-Rhoades M."/>
            <person name="Jorgensen R."/>
            <person name="Joshi C."/>
            <person name="Kangasjarvi J."/>
            <person name="Karlsson J."/>
            <person name="Kelleher C."/>
            <person name="Kirkpatrick R."/>
            <person name="Kirst M."/>
            <person name="Kohler A."/>
            <person name="Kalluri U."/>
            <person name="Larimer F."/>
            <person name="Leebens-Mack J."/>
            <person name="Leple J.C."/>
            <person name="Locascio P."/>
            <person name="Lou Y."/>
            <person name="Lucas S."/>
            <person name="Martin F."/>
            <person name="Montanini B."/>
            <person name="Napoli C."/>
            <person name="Nelson D.R."/>
            <person name="Nelson C."/>
            <person name="Nieminen K."/>
            <person name="Nilsson O."/>
            <person name="Pereda V."/>
            <person name="Peter G."/>
            <person name="Philippe R."/>
            <person name="Pilate G."/>
            <person name="Poliakov A."/>
            <person name="Razumovskaya J."/>
            <person name="Richardson P."/>
            <person name="Rinaldi C."/>
            <person name="Ritland K."/>
            <person name="Rouze P."/>
            <person name="Ryaboy D."/>
            <person name="Schmutz J."/>
            <person name="Schrader J."/>
            <person name="Segerman B."/>
            <person name="Shin H."/>
            <person name="Siddiqui A."/>
            <person name="Sterky F."/>
            <person name="Terry A."/>
            <person name="Tsai C.J."/>
            <person name="Uberbacher E."/>
            <person name="Unneberg P."/>
            <person name="Vahala J."/>
            <person name="Wall K."/>
            <person name="Wessler S."/>
            <person name="Yang G."/>
            <person name="Yin T."/>
            <person name="Douglas C."/>
            <person name="Marra M."/>
            <person name="Sandberg G."/>
            <person name="Van de Peer Y."/>
            <person name="Rokhsar D."/>
        </authorList>
    </citation>
    <scope>NUCLEOTIDE SEQUENCE [LARGE SCALE GENOMIC DNA]</scope>
    <source>
        <strain evidence="3">cv. Nisqually</strain>
    </source>
</reference>
<accession>A0A3N7H276</accession>
<dbReference type="Proteomes" id="UP000006729">
    <property type="component" value="Chromosome 16"/>
</dbReference>
<organism evidence="2 3">
    <name type="scientific">Populus trichocarpa</name>
    <name type="common">Western balsam poplar</name>
    <name type="synonym">Populus balsamifera subsp. trichocarpa</name>
    <dbReference type="NCBI Taxonomy" id="3694"/>
    <lineage>
        <taxon>Eukaryota</taxon>
        <taxon>Viridiplantae</taxon>
        <taxon>Streptophyta</taxon>
        <taxon>Embryophyta</taxon>
        <taxon>Tracheophyta</taxon>
        <taxon>Spermatophyta</taxon>
        <taxon>Magnoliopsida</taxon>
        <taxon>eudicotyledons</taxon>
        <taxon>Gunneridae</taxon>
        <taxon>Pentapetalae</taxon>
        <taxon>rosids</taxon>
        <taxon>fabids</taxon>
        <taxon>Malpighiales</taxon>
        <taxon>Salicaceae</taxon>
        <taxon>Saliceae</taxon>
        <taxon>Populus</taxon>
    </lineage>
</organism>
<protein>
    <submittedName>
        <fullName evidence="2">Uncharacterized protein</fullName>
    </submittedName>
</protein>
<dbReference type="AlphaFoldDB" id="A0A3N7H276"/>
<dbReference type="InParanoid" id="A0A3N7H276"/>
<name>A0A3N7H276_POPTR</name>
<gene>
    <name evidence="2" type="ORF">POPTR_016G044666</name>
</gene>
<feature type="region of interest" description="Disordered" evidence="1">
    <location>
        <begin position="40"/>
        <end position="60"/>
    </location>
</feature>
<dbReference type="EMBL" id="CM009305">
    <property type="protein sequence ID" value="RQP01312.1"/>
    <property type="molecule type" value="Genomic_DNA"/>
</dbReference>
<proteinExistence type="predicted"/>
<evidence type="ECO:0000313" key="3">
    <source>
        <dbReference type="Proteomes" id="UP000006729"/>
    </source>
</evidence>